<dbReference type="Proteomes" id="UP001642409">
    <property type="component" value="Unassembled WGS sequence"/>
</dbReference>
<dbReference type="AlphaFoldDB" id="A0AA86VAX7"/>
<reference evidence="1" key="1">
    <citation type="submission" date="2023-06" db="EMBL/GenBank/DDBJ databases">
        <authorList>
            <person name="Kurt Z."/>
        </authorList>
    </citation>
    <scope>NUCLEOTIDE SEQUENCE</scope>
</reference>
<sequence>MSFQDKRTICQLITVRQLYLDNCGFREVYLLQELTQLRELTLKHNTISNSDFTGCQLRLLQMLDVSDNRLTFLDNLTNISSCLFELCESQQNRQVILCR</sequence>
<name>A0AA86VAX7_9EUKA</name>
<comment type="caution">
    <text evidence="1">The sequence shown here is derived from an EMBL/GenBank/DDBJ whole genome shotgun (WGS) entry which is preliminary data.</text>
</comment>
<gene>
    <name evidence="2" type="ORF">HINF_LOCUS45036</name>
    <name evidence="1" type="ORF">HINF_LOCUS49203</name>
</gene>
<dbReference type="SUPFAM" id="SSF52075">
    <property type="entry name" value="Outer arm dynein light chain 1"/>
    <property type="match status" value="1"/>
</dbReference>
<accession>A0AA86VAX7</accession>
<protein>
    <submittedName>
        <fullName evidence="1">Leucine-rich repeat domain superfamily</fullName>
    </submittedName>
    <submittedName>
        <fullName evidence="2">Leucine-rich_repeat domain superfamily</fullName>
    </submittedName>
</protein>
<organism evidence="1">
    <name type="scientific">Hexamita inflata</name>
    <dbReference type="NCBI Taxonomy" id="28002"/>
    <lineage>
        <taxon>Eukaryota</taxon>
        <taxon>Metamonada</taxon>
        <taxon>Diplomonadida</taxon>
        <taxon>Hexamitidae</taxon>
        <taxon>Hexamitinae</taxon>
        <taxon>Hexamita</taxon>
    </lineage>
</organism>
<dbReference type="EMBL" id="CATOUU010000942">
    <property type="protein sequence ID" value="CAI9961558.1"/>
    <property type="molecule type" value="Genomic_DNA"/>
</dbReference>
<reference evidence="2 3" key="2">
    <citation type="submission" date="2024-07" db="EMBL/GenBank/DDBJ databases">
        <authorList>
            <person name="Akdeniz Z."/>
        </authorList>
    </citation>
    <scope>NUCLEOTIDE SEQUENCE [LARGE SCALE GENOMIC DNA]</scope>
</reference>
<dbReference type="EMBL" id="CAXDID020000194">
    <property type="protein sequence ID" value="CAL6052826.1"/>
    <property type="molecule type" value="Genomic_DNA"/>
</dbReference>
<evidence type="ECO:0000313" key="3">
    <source>
        <dbReference type="Proteomes" id="UP001642409"/>
    </source>
</evidence>
<keyword evidence="3" id="KW-1185">Reference proteome</keyword>
<evidence type="ECO:0000313" key="1">
    <source>
        <dbReference type="EMBL" id="CAI9961558.1"/>
    </source>
</evidence>
<evidence type="ECO:0000313" key="2">
    <source>
        <dbReference type="EMBL" id="CAL6052826.1"/>
    </source>
</evidence>
<proteinExistence type="predicted"/>
<dbReference type="Gene3D" id="3.80.10.10">
    <property type="entry name" value="Ribonuclease Inhibitor"/>
    <property type="match status" value="1"/>
</dbReference>
<dbReference type="InterPro" id="IPR032675">
    <property type="entry name" value="LRR_dom_sf"/>
</dbReference>
<dbReference type="PROSITE" id="PS51450">
    <property type="entry name" value="LRR"/>
    <property type="match status" value="1"/>
</dbReference>
<dbReference type="InterPro" id="IPR001611">
    <property type="entry name" value="Leu-rich_rpt"/>
</dbReference>